<name>A0ACB8GHM9_PSICU</name>
<accession>A0ACB8GHM9</accession>
<proteinExistence type="predicted"/>
<organism evidence="1 2">
    <name type="scientific">Psilocybe cubensis</name>
    <name type="common">Psychedelic mushroom</name>
    <name type="synonym">Stropharia cubensis</name>
    <dbReference type="NCBI Taxonomy" id="181762"/>
    <lineage>
        <taxon>Eukaryota</taxon>
        <taxon>Fungi</taxon>
        <taxon>Dikarya</taxon>
        <taxon>Basidiomycota</taxon>
        <taxon>Agaricomycotina</taxon>
        <taxon>Agaricomycetes</taxon>
        <taxon>Agaricomycetidae</taxon>
        <taxon>Agaricales</taxon>
        <taxon>Agaricineae</taxon>
        <taxon>Strophariaceae</taxon>
        <taxon>Psilocybe</taxon>
    </lineage>
</organism>
<reference evidence="1" key="1">
    <citation type="submission" date="2021-10" db="EMBL/GenBank/DDBJ databases">
        <title>Psilocybe cubensis genome.</title>
        <authorList>
            <person name="Mckernan K.J."/>
            <person name="Crawford S."/>
            <person name="Trippe A."/>
            <person name="Kane L.T."/>
            <person name="Mclaughlin S."/>
        </authorList>
    </citation>
    <scope>NUCLEOTIDE SEQUENCE</scope>
    <source>
        <strain evidence="1">MGC-MH-2018</strain>
    </source>
</reference>
<evidence type="ECO:0000313" key="1">
    <source>
        <dbReference type="EMBL" id="KAH9474574.1"/>
    </source>
</evidence>
<sequence length="76" mass="8505">MNLLVCGRFSTSIVSYPPRPRERTTTPTTLSHAGTRRIEVVKVLDASCIQLTLSVSDNHIADWQSLRDGPLIRLQD</sequence>
<dbReference type="EMBL" id="JAFIQS020000013">
    <property type="protein sequence ID" value="KAH9474574.1"/>
    <property type="molecule type" value="Genomic_DNA"/>
</dbReference>
<evidence type="ECO:0000313" key="2">
    <source>
        <dbReference type="Proteomes" id="UP000664032"/>
    </source>
</evidence>
<dbReference type="Proteomes" id="UP000664032">
    <property type="component" value="Unassembled WGS sequence"/>
</dbReference>
<gene>
    <name evidence="1" type="ORF">JR316_0013036</name>
</gene>
<keyword evidence="2" id="KW-1185">Reference proteome</keyword>
<comment type="caution">
    <text evidence="1">The sequence shown here is derived from an EMBL/GenBank/DDBJ whole genome shotgun (WGS) entry which is preliminary data.</text>
</comment>
<protein>
    <submittedName>
        <fullName evidence="1">Uncharacterized protein</fullName>
    </submittedName>
</protein>